<dbReference type="OrthoDB" id="4986691at2759"/>
<sequence length="207" mass="23633">MQICPKTFVLVHAVQILLFAPMDWDKERSYSRDEEYARWFPTPPAFGEALPAVTGNLNVDVCTALLESAQSTHPKITIAARLAEAKIKDMEPLSKANFKAVMNLLNSIHPKQDFDAKLTRIQETLTHVDKFILEHQISDFTRIQEESEVIIEFRRANPDKEAELIKLSRQQYSLEHVMSSLQPESPEEGLESLCETFGIAPWPDLRL</sequence>
<reference evidence="2" key="2">
    <citation type="submission" date="2020-05" db="EMBL/GenBank/DDBJ databases">
        <authorList>
            <person name="Kim H.-S."/>
            <person name="Proctor R.H."/>
            <person name="Brown D.W."/>
        </authorList>
    </citation>
    <scope>NUCLEOTIDE SEQUENCE</scope>
    <source>
        <strain evidence="2">NRRL 45417</strain>
    </source>
</reference>
<organism evidence="2 3">
    <name type="scientific">Fusarium gaditjirri</name>
    <dbReference type="NCBI Taxonomy" id="282569"/>
    <lineage>
        <taxon>Eukaryota</taxon>
        <taxon>Fungi</taxon>
        <taxon>Dikarya</taxon>
        <taxon>Ascomycota</taxon>
        <taxon>Pezizomycotina</taxon>
        <taxon>Sordariomycetes</taxon>
        <taxon>Hypocreomycetidae</taxon>
        <taxon>Hypocreales</taxon>
        <taxon>Nectriaceae</taxon>
        <taxon>Fusarium</taxon>
        <taxon>Fusarium nisikadoi species complex</taxon>
    </lineage>
</organism>
<dbReference type="EMBL" id="JABFAI010000456">
    <property type="protein sequence ID" value="KAF4944165.1"/>
    <property type="molecule type" value="Genomic_DNA"/>
</dbReference>
<evidence type="ECO:0000313" key="2">
    <source>
        <dbReference type="EMBL" id="KAF4944165.1"/>
    </source>
</evidence>
<feature type="signal peptide" evidence="1">
    <location>
        <begin position="1"/>
        <end position="19"/>
    </location>
</feature>
<evidence type="ECO:0000313" key="3">
    <source>
        <dbReference type="Proteomes" id="UP000604273"/>
    </source>
</evidence>
<feature type="chain" id="PRO_5034948281" evidence="1">
    <location>
        <begin position="20"/>
        <end position="207"/>
    </location>
</feature>
<keyword evidence="1" id="KW-0732">Signal</keyword>
<dbReference type="Proteomes" id="UP000604273">
    <property type="component" value="Unassembled WGS sequence"/>
</dbReference>
<gene>
    <name evidence="2" type="ORF">FGADI_12878</name>
</gene>
<accession>A0A8H4WNK6</accession>
<protein>
    <submittedName>
        <fullName evidence="2">Uncharacterized protein</fullName>
    </submittedName>
</protein>
<dbReference type="AlphaFoldDB" id="A0A8H4WNK6"/>
<name>A0A8H4WNK6_9HYPO</name>
<comment type="caution">
    <text evidence="2">The sequence shown here is derived from an EMBL/GenBank/DDBJ whole genome shotgun (WGS) entry which is preliminary data.</text>
</comment>
<reference evidence="2" key="1">
    <citation type="journal article" date="2020" name="BMC Genomics">
        <title>Correction to: Identification and distribution of gene clusters required for synthesis of sphingolipid metabolism inhibitors in diverse species of the filamentous fungus Fusarium.</title>
        <authorList>
            <person name="Kim H.S."/>
            <person name="Lohmar J.M."/>
            <person name="Busman M."/>
            <person name="Brown D.W."/>
            <person name="Naumann T.A."/>
            <person name="Divon H.H."/>
            <person name="Lysoe E."/>
            <person name="Uhlig S."/>
            <person name="Proctor R.H."/>
        </authorList>
    </citation>
    <scope>NUCLEOTIDE SEQUENCE</scope>
    <source>
        <strain evidence="2">NRRL 45417</strain>
    </source>
</reference>
<keyword evidence="3" id="KW-1185">Reference proteome</keyword>
<evidence type="ECO:0000256" key="1">
    <source>
        <dbReference type="SAM" id="SignalP"/>
    </source>
</evidence>
<proteinExistence type="predicted"/>